<name>A0ABQ3GGV9_9BURK</name>
<gene>
    <name evidence="3" type="ORF">GCM10007320_65190</name>
</gene>
<dbReference type="InterPro" id="IPR025640">
    <property type="entry name" value="GYF_2"/>
</dbReference>
<accession>A0ABQ3GGV9</accession>
<reference evidence="4" key="1">
    <citation type="journal article" date="2019" name="Int. J. Syst. Evol. Microbiol.">
        <title>The Global Catalogue of Microorganisms (GCM) 10K type strain sequencing project: providing services to taxonomists for standard genome sequencing and annotation.</title>
        <authorList>
            <consortium name="The Broad Institute Genomics Platform"/>
            <consortium name="The Broad Institute Genome Sequencing Center for Infectious Disease"/>
            <person name="Wu L."/>
            <person name="Ma J."/>
        </authorList>
    </citation>
    <scope>NUCLEOTIDE SEQUENCE [LARGE SCALE GENOMIC DNA]</scope>
    <source>
        <strain evidence="4">KCTC 23314</strain>
    </source>
</reference>
<feature type="region of interest" description="Disordered" evidence="1">
    <location>
        <begin position="66"/>
        <end position="91"/>
    </location>
</feature>
<proteinExistence type="predicted"/>
<keyword evidence="4" id="KW-1185">Reference proteome</keyword>
<feature type="domain" description="GYF" evidence="2">
    <location>
        <begin position="11"/>
        <end position="47"/>
    </location>
</feature>
<sequence length="91" mass="10096">MEFLDAPDDAWWYMRGDQKLGPVGTERLLQLHASGLIDGSALVWRYDRNPASSSWQPLRAALRGRAKSKGVRDRLATSPSGEASTELRAVQ</sequence>
<dbReference type="Proteomes" id="UP000626210">
    <property type="component" value="Unassembled WGS sequence"/>
</dbReference>
<dbReference type="Pfam" id="PF14237">
    <property type="entry name" value="GYF_2"/>
    <property type="match status" value="1"/>
</dbReference>
<dbReference type="EMBL" id="BMYK01000050">
    <property type="protein sequence ID" value="GHD04376.1"/>
    <property type="molecule type" value="Genomic_DNA"/>
</dbReference>
<evidence type="ECO:0000256" key="1">
    <source>
        <dbReference type="SAM" id="MobiDB-lite"/>
    </source>
</evidence>
<protein>
    <recommendedName>
        <fullName evidence="2">GYF domain-containing protein</fullName>
    </recommendedName>
</protein>
<evidence type="ECO:0000313" key="3">
    <source>
        <dbReference type="EMBL" id="GHD04376.1"/>
    </source>
</evidence>
<evidence type="ECO:0000259" key="2">
    <source>
        <dbReference type="Pfam" id="PF14237"/>
    </source>
</evidence>
<dbReference type="RefSeq" id="WP_189691026.1">
    <property type="nucleotide sequence ID" value="NZ_BMYK01000050.1"/>
</dbReference>
<organism evidence="3 4">
    <name type="scientific">Pseudorhodoferax aquiterrae</name>
    <dbReference type="NCBI Taxonomy" id="747304"/>
    <lineage>
        <taxon>Bacteria</taxon>
        <taxon>Pseudomonadati</taxon>
        <taxon>Pseudomonadota</taxon>
        <taxon>Betaproteobacteria</taxon>
        <taxon>Burkholderiales</taxon>
        <taxon>Comamonadaceae</taxon>
    </lineage>
</organism>
<evidence type="ECO:0000313" key="4">
    <source>
        <dbReference type="Proteomes" id="UP000626210"/>
    </source>
</evidence>
<comment type="caution">
    <text evidence="3">The sequence shown here is derived from an EMBL/GenBank/DDBJ whole genome shotgun (WGS) entry which is preliminary data.</text>
</comment>